<keyword evidence="1" id="KW-0597">Phosphoprotein</keyword>
<dbReference type="PANTHER" id="PTHR44591:SF25">
    <property type="entry name" value="CHEMOTAXIS TWO-COMPONENT RESPONSE REGULATOR"/>
    <property type="match status" value="1"/>
</dbReference>
<proteinExistence type="predicted"/>
<dbReference type="Pfam" id="PF00072">
    <property type="entry name" value="Response_reg"/>
    <property type="match status" value="1"/>
</dbReference>
<evidence type="ECO:0000256" key="1">
    <source>
        <dbReference type="ARBA" id="ARBA00022553"/>
    </source>
</evidence>
<dbReference type="GO" id="GO:0000160">
    <property type="term" value="P:phosphorelay signal transduction system"/>
    <property type="evidence" value="ECO:0007669"/>
    <property type="project" value="InterPro"/>
</dbReference>
<dbReference type="InterPro" id="IPR011006">
    <property type="entry name" value="CheY-like_superfamily"/>
</dbReference>
<dbReference type="InterPro" id="IPR050595">
    <property type="entry name" value="Bact_response_regulator"/>
</dbReference>
<dbReference type="GeneID" id="44132740"/>
<sequence>MPAASAIKVMVVDDQTSMRAMIRRTLQDLGFKDIRDKAGPVEALAAIKADRVHLIISDYNMPDMDGLQFLETVRADPVIGKTVFIMLTGSADKEVVQKAAALGVNNYVVKPFAPAALKEKIERVFGELS</sequence>
<protein>
    <submittedName>
        <fullName evidence="2">Uncharacterized protein</fullName>
    </submittedName>
</protein>
<dbReference type="PANTHER" id="PTHR44591">
    <property type="entry name" value="STRESS RESPONSE REGULATOR PROTEIN 1"/>
    <property type="match status" value="1"/>
</dbReference>
<dbReference type="STRING" id="93064.BRX40_09230"/>
<evidence type="ECO:0000313" key="3">
    <source>
        <dbReference type="Proteomes" id="UP000185161"/>
    </source>
</evidence>
<dbReference type="KEGG" id="skr:BRX40_09230"/>
<dbReference type="Gene3D" id="3.40.50.2300">
    <property type="match status" value="1"/>
</dbReference>
<dbReference type="PROSITE" id="PS50110">
    <property type="entry name" value="RESPONSE_REGULATORY"/>
    <property type="match status" value="1"/>
</dbReference>
<dbReference type="InterPro" id="IPR001789">
    <property type="entry name" value="Sig_transdc_resp-reg_receiver"/>
</dbReference>
<gene>
    <name evidence="2" type="ORF">BRX40_09230</name>
</gene>
<accession>A0A1L6J9M0</accession>
<name>A0A1L6J9M0_9SPHN</name>
<dbReference type="EMBL" id="CP018820">
    <property type="protein sequence ID" value="APR52584.1"/>
    <property type="molecule type" value="Genomic_DNA"/>
</dbReference>
<dbReference type="Proteomes" id="UP000185161">
    <property type="component" value="Chromosome"/>
</dbReference>
<dbReference type="AlphaFoldDB" id="A0A1L6J9M0"/>
<evidence type="ECO:0000313" key="2">
    <source>
        <dbReference type="EMBL" id="APR52584.1"/>
    </source>
</evidence>
<dbReference type="RefSeq" id="WP_066578669.1">
    <property type="nucleotide sequence ID" value="NZ_CP018820.1"/>
</dbReference>
<keyword evidence="3" id="KW-1185">Reference proteome</keyword>
<dbReference type="SUPFAM" id="SSF52172">
    <property type="entry name" value="CheY-like"/>
    <property type="match status" value="1"/>
</dbReference>
<organism evidence="2 3">
    <name type="scientific">Sphingomonas koreensis</name>
    <dbReference type="NCBI Taxonomy" id="93064"/>
    <lineage>
        <taxon>Bacteria</taxon>
        <taxon>Pseudomonadati</taxon>
        <taxon>Pseudomonadota</taxon>
        <taxon>Alphaproteobacteria</taxon>
        <taxon>Sphingomonadales</taxon>
        <taxon>Sphingomonadaceae</taxon>
        <taxon>Sphingomonas</taxon>
    </lineage>
</organism>
<dbReference type="SMART" id="SM00448">
    <property type="entry name" value="REC"/>
    <property type="match status" value="1"/>
</dbReference>
<reference evidence="3" key="1">
    <citation type="submission" date="2016-12" db="EMBL/GenBank/DDBJ databases">
        <title>Whole genome sequencing of Sphingomonas sp. ABOJV.</title>
        <authorList>
            <person name="Conlan S."/>
            <person name="Thomas P.J."/>
            <person name="Mullikin J."/>
            <person name="Palmore T.N."/>
            <person name="Frank K.M."/>
            <person name="Segre J.A."/>
        </authorList>
    </citation>
    <scope>NUCLEOTIDE SEQUENCE [LARGE SCALE GENOMIC DNA]</scope>
    <source>
        <strain evidence="3">ABOJV</strain>
    </source>
</reference>